<gene>
    <name evidence="1" type="ORF">S01H4_18421</name>
</gene>
<name>X1AAQ1_9ZZZZ</name>
<reference evidence="1" key="1">
    <citation type="journal article" date="2014" name="Front. Microbiol.">
        <title>High frequency of phylogenetically diverse reductive dehalogenase-homologous genes in deep subseafloor sedimentary metagenomes.</title>
        <authorList>
            <person name="Kawai M."/>
            <person name="Futagami T."/>
            <person name="Toyoda A."/>
            <person name="Takaki Y."/>
            <person name="Nishi S."/>
            <person name="Hori S."/>
            <person name="Arai W."/>
            <person name="Tsubouchi T."/>
            <person name="Morono Y."/>
            <person name="Uchiyama I."/>
            <person name="Ito T."/>
            <person name="Fujiyama A."/>
            <person name="Inagaki F."/>
            <person name="Takami H."/>
        </authorList>
    </citation>
    <scope>NUCLEOTIDE SEQUENCE</scope>
    <source>
        <strain evidence="1">Expedition CK06-06</strain>
    </source>
</reference>
<sequence length="113" mass="12439">MKMLNKRIVFSALIFVLMGMSQVVLAEQRTLTGDEVTAMFSDKTVWGEHAIKDKQTVGYFAADGSFTGRNLANKNTKSTGKWSVDKKGRLCLKKGGEKKKCTTVVDDGGEIFV</sequence>
<dbReference type="InterPro" id="IPR009337">
    <property type="entry name" value="DUF995"/>
</dbReference>
<organism evidence="1">
    <name type="scientific">marine sediment metagenome</name>
    <dbReference type="NCBI Taxonomy" id="412755"/>
    <lineage>
        <taxon>unclassified sequences</taxon>
        <taxon>metagenomes</taxon>
        <taxon>ecological metagenomes</taxon>
    </lineage>
</organism>
<dbReference type="EMBL" id="BART01008166">
    <property type="protein sequence ID" value="GAG69768.1"/>
    <property type="molecule type" value="Genomic_DNA"/>
</dbReference>
<protein>
    <recommendedName>
        <fullName evidence="2">DUF995 domain-containing protein</fullName>
    </recommendedName>
</protein>
<dbReference type="AlphaFoldDB" id="X1AAQ1"/>
<accession>X1AAQ1</accession>
<evidence type="ECO:0008006" key="2">
    <source>
        <dbReference type="Google" id="ProtNLM"/>
    </source>
</evidence>
<proteinExistence type="predicted"/>
<comment type="caution">
    <text evidence="1">The sequence shown here is derived from an EMBL/GenBank/DDBJ whole genome shotgun (WGS) entry which is preliminary data.</text>
</comment>
<dbReference type="Pfam" id="PF06191">
    <property type="entry name" value="DUF995"/>
    <property type="match status" value="1"/>
</dbReference>
<evidence type="ECO:0000313" key="1">
    <source>
        <dbReference type="EMBL" id="GAG69768.1"/>
    </source>
</evidence>